<dbReference type="Proteomes" id="UP000230233">
    <property type="component" value="Chromosome X"/>
</dbReference>
<evidence type="ECO:0000313" key="4">
    <source>
        <dbReference type="Proteomes" id="UP000230233"/>
    </source>
</evidence>
<keyword evidence="2" id="KW-1133">Transmembrane helix</keyword>
<dbReference type="AlphaFoldDB" id="A0A2G5SRE2"/>
<feature type="transmembrane region" description="Helical" evidence="2">
    <location>
        <begin position="60"/>
        <end position="83"/>
    </location>
</feature>
<dbReference type="EMBL" id="PDUG01000006">
    <property type="protein sequence ID" value="PIC17650.1"/>
    <property type="molecule type" value="Genomic_DNA"/>
</dbReference>
<proteinExistence type="predicted"/>
<evidence type="ECO:0000313" key="3">
    <source>
        <dbReference type="EMBL" id="PIC17650.1"/>
    </source>
</evidence>
<organism evidence="3 4">
    <name type="scientific">Caenorhabditis nigoni</name>
    <dbReference type="NCBI Taxonomy" id="1611254"/>
    <lineage>
        <taxon>Eukaryota</taxon>
        <taxon>Metazoa</taxon>
        <taxon>Ecdysozoa</taxon>
        <taxon>Nematoda</taxon>
        <taxon>Chromadorea</taxon>
        <taxon>Rhabditida</taxon>
        <taxon>Rhabditina</taxon>
        <taxon>Rhabditomorpha</taxon>
        <taxon>Rhabditoidea</taxon>
        <taxon>Rhabditidae</taxon>
        <taxon>Peloderinae</taxon>
        <taxon>Caenorhabditis</taxon>
    </lineage>
</organism>
<gene>
    <name evidence="3" type="primary">Cni-F28B4.4</name>
    <name evidence="3" type="synonym">Cnig_chr_X.g23820</name>
    <name evidence="3" type="ORF">B9Z55_023820</name>
</gene>
<keyword evidence="4" id="KW-1185">Reference proteome</keyword>
<sequence>MSSDFMRVLQKKDVNWCESGHGYPAFCPGPSDPSHYKYCCTFPYLKSYKPSCCMLPTDGIWLLTYCSTCIILFVFFIALYCWCWPSSRLNKRMNRTAPPPVISQDEMFPRRNSYKSSIPFD</sequence>
<reference evidence="4" key="1">
    <citation type="submission" date="2017-10" db="EMBL/GenBank/DDBJ databases">
        <title>Rapid genome shrinkage in a self-fertile nematode reveals novel sperm competition proteins.</title>
        <authorList>
            <person name="Yin D."/>
            <person name="Schwarz E.M."/>
            <person name="Thomas C.G."/>
            <person name="Felde R.L."/>
            <person name="Korf I.F."/>
            <person name="Cutter A.D."/>
            <person name="Schartner C.M."/>
            <person name="Ralston E.J."/>
            <person name="Meyer B.J."/>
            <person name="Haag E.S."/>
        </authorList>
    </citation>
    <scope>NUCLEOTIDE SEQUENCE [LARGE SCALE GENOMIC DNA]</scope>
    <source>
        <strain evidence="4">JU1422</strain>
    </source>
</reference>
<evidence type="ECO:0000256" key="1">
    <source>
        <dbReference type="SAM" id="MobiDB-lite"/>
    </source>
</evidence>
<keyword evidence="2" id="KW-0812">Transmembrane</keyword>
<accession>A0A2G5SRE2</accession>
<feature type="region of interest" description="Disordered" evidence="1">
    <location>
        <begin position="101"/>
        <end position="121"/>
    </location>
</feature>
<evidence type="ECO:0000256" key="2">
    <source>
        <dbReference type="SAM" id="Phobius"/>
    </source>
</evidence>
<protein>
    <submittedName>
        <fullName evidence="3">Uncharacterized protein</fullName>
    </submittedName>
</protein>
<dbReference type="OrthoDB" id="5770878at2759"/>
<keyword evidence="2" id="KW-0472">Membrane</keyword>
<name>A0A2G5SRE2_9PELO</name>
<comment type="caution">
    <text evidence="3">The sequence shown here is derived from an EMBL/GenBank/DDBJ whole genome shotgun (WGS) entry which is preliminary data.</text>
</comment>